<dbReference type="Proteomes" id="UP000003327">
    <property type="component" value="Unassembled WGS sequence"/>
</dbReference>
<evidence type="ECO:0000256" key="4">
    <source>
        <dbReference type="ARBA" id="ARBA00022842"/>
    </source>
</evidence>
<dbReference type="PANTHER" id="PTHR46470">
    <property type="entry name" value="N-ACYLNEURAMINATE-9-PHOSPHATASE"/>
    <property type="match status" value="1"/>
</dbReference>
<dbReference type="InterPro" id="IPR006439">
    <property type="entry name" value="HAD-SF_hydro_IA"/>
</dbReference>
<dbReference type="eggNOG" id="COG0637">
    <property type="taxonomic scope" value="Bacteria"/>
</dbReference>
<keyword evidence="3 6" id="KW-0378">Hydrolase</keyword>
<keyword evidence="4" id="KW-0460">Magnesium</keyword>
<dbReference type="Gene3D" id="1.10.150.520">
    <property type="match status" value="1"/>
</dbReference>
<evidence type="ECO:0000256" key="3">
    <source>
        <dbReference type="ARBA" id="ARBA00022801"/>
    </source>
</evidence>
<dbReference type="InterPro" id="IPR023214">
    <property type="entry name" value="HAD_sf"/>
</dbReference>
<dbReference type="InterPro" id="IPR000462">
    <property type="entry name" value="CDP-OH_P_trans"/>
</dbReference>
<dbReference type="Pfam" id="PF01066">
    <property type="entry name" value="CDP-OH_P_transf"/>
    <property type="match status" value="1"/>
</dbReference>
<proteinExistence type="predicted"/>
<feature type="transmembrane region" description="Helical" evidence="5">
    <location>
        <begin position="137"/>
        <end position="156"/>
    </location>
</feature>
<dbReference type="AlphaFoldDB" id="C9MLH3"/>
<dbReference type="RefSeq" id="WP_004382071.1">
    <property type="nucleotide sequence ID" value="NZ_GG698712.1"/>
</dbReference>
<dbReference type="GO" id="GO:0044281">
    <property type="term" value="P:small molecule metabolic process"/>
    <property type="evidence" value="ECO:0007669"/>
    <property type="project" value="UniProtKB-ARBA"/>
</dbReference>
<feature type="transmembrane region" description="Helical" evidence="5">
    <location>
        <begin position="48"/>
        <end position="68"/>
    </location>
</feature>
<reference evidence="6 7" key="1">
    <citation type="submission" date="2009-09" db="EMBL/GenBank/DDBJ databases">
        <authorList>
            <person name="Weinstock G."/>
            <person name="Sodergren E."/>
            <person name="Clifton S."/>
            <person name="Fulton L."/>
            <person name="Fulton B."/>
            <person name="Courtney L."/>
            <person name="Fronick C."/>
            <person name="Harrison M."/>
            <person name="Strong C."/>
            <person name="Farmer C."/>
            <person name="Delahaunty K."/>
            <person name="Markovic C."/>
            <person name="Hall O."/>
            <person name="Minx P."/>
            <person name="Tomlinson C."/>
            <person name="Mitreva M."/>
            <person name="Nelson J."/>
            <person name="Hou S."/>
            <person name="Wollam A."/>
            <person name="Pepin K.H."/>
            <person name="Johnson M."/>
            <person name="Bhonagiri V."/>
            <person name="Nash W.E."/>
            <person name="Warren W."/>
            <person name="Chinwalla A."/>
            <person name="Mardis E.R."/>
            <person name="Wilson R.K."/>
        </authorList>
    </citation>
    <scope>NUCLEOTIDE SEQUENCE [LARGE SCALE GENOMIC DNA]</scope>
    <source>
        <strain evidence="6 7">F0319</strain>
    </source>
</reference>
<dbReference type="GO" id="GO:0016791">
    <property type="term" value="F:phosphatase activity"/>
    <property type="evidence" value="ECO:0007669"/>
    <property type="project" value="TreeGrafter"/>
</dbReference>
<keyword evidence="5" id="KW-0812">Transmembrane</keyword>
<dbReference type="NCBIfam" id="TIGR01509">
    <property type="entry name" value="HAD-SF-IA-v3"/>
    <property type="match status" value="1"/>
</dbReference>
<gene>
    <name evidence="6" type="ORF">HMPREF0973_00448</name>
</gene>
<evidence type="ECO:0000313" key="7">
    <source>
        <dbReference type="Proteomes" id="UP000003327"/>
    </source>
</evidence>
<protein>
    <submittedName>
        <fullName evidence="6">HAD hydrolase, family IA, variant 3</fullName>
    </submittedName>
</protein>
<feature type="transmembrane region" description="Helical" evidence="5">
    <location>
        <begin position="113"/>
        <end position="131"/>
    </location>
</feature>
<dbReference type="GO" id="GO:0016020">
    <property type="term" value="C:membrane"/>
    <property type="evidence" value="ECO:0007669"/>
    <property type="project" value="InterPro"/>
</dbReference>
<keyword evidence="5" id="KW-1133">Transmembrane helix</keyword>
<dbReference type="eggNOG" id="COG0558">
    <property type="taxonomic scope" value="Bacteria"/>
</dbReference>
<comment type="caution">
    <text evidence="6">The sequence shown here is derived from an EMBL/GenBank/DDBJ whole genome shotgun (WGS) entry which is preliminary data.</text>
</comment>
<comment type="cofactor">
    <cofactor evidence="1">
        <name>Mg(2+)</name>
        <dbReference type="ChEBI" id="CHEBI:18420"/>
    </cofactor>
</comment>
<evidence type="ECO:0000256" key="5">
    <source>
        <dbReference type="SAM" id="Phobius"/>
    </source>
</evidence>
<dbReference type="NCBIfam" id="TIGR01549">
    <property type="entry name" value="HAD-SF-IA-v1"/>
    <property type="match status" value="1"/>
</dbReference>
<dbReference type="SFLD" id="SFLDS00003">
    <property type="entry name" value="Haloacid_Dehalogenase"/>
    <property type="match status" value="1"/>
</dbReference>
<evidence type="ECO:0000313" key="6">
    <source>
        <dbReference type="EMBL" id="EEX19507.1"/>
    </source>
</evidence>
<dbReference type="GO" id="GO:0046872">
    <property type="term" value="F:metal ion binding"/>
    <property type="evidence" value="ECO:0007669"/>
    <property type="project" value="UniProtKB-KW"/>
</dbReference>
<dbReference type="SFLD" id="SFLDG01129">
    <property type="entry name" value="C1.5:_HAD__Beta-PGM__Phosphata"/>
    <property type="match status" value="1"/>
</dbReference>
<dbReference type="GO" id="GO:0008654">
    <property type="term" value="P:phospholipid biosynthetic process"/>
    <property type="evidence" value="ECO:0007669"/>
    <property type="project" value="InterPro"/>
</dbReference>
<keyword evidence="2" id="KW-0479">Metal-binding</keyword>
<keyword evidence="7" id="KW-1185">Reference proteome</keyword>
<dbReference type="InterPro" id="IPR036412">
    <property type="entry name" value="HAD-like_sf"/>
</dbReference>
<dbReference type="EMBL" id="ACVA01000013">
    <property type="protein sequence ID" value="EEX19507.1"/>
    <property type="molecule type" value="Genomic_DNA"/>
</dbReference>
<feature type="transmembrane region" description="Helical" evidence="5">
    <location>
        <begin position="74"/>
        <end position="92"/>
    </location>
</feature>
<dbReference type="STRING" id="649761.HMPREF0973_00448"/>
<sequence>MIIREKIDKFRTLLRASMKSEDTEEWLDVHFTRPIGLAFALLWHRFGVTPNSITILSIFLGVAAGVMFSFTDTLYNVVGVVLLMLANFCDSTDGQLARLTNQRSMKGRCLDGFAGDTWFFTIYIALVLRLWNEPIPLTTVPWGIGGLALAAVAGLLSHSPQSSLSDYYRQIHLYFLMGRNGSELGSYAQEQAIVESLKGKPNAFWERAFHANYQYYCKSQERRTPAFQRFHKALMAQYGSIEQVPQELKERFLKGSRPLMPFTNLLTFNSRAILLYITCLLNYPWIYLLFEVTIYNLMYIYMHKKHEKLCASLMQNIGEEGQTKPSVILFDFGGTLDTQGCHWGKMLWHGYEAMGVSVTEEQFREAYVYAERKLGSEPLIHANDTFRRMLSVKLGLEFDYLLEKGWLTVDEQSARKMQTELEEHIYNKVETTIGSSKNVLEQLRKQYRLGLVTNFYGNMSVVLKEFQLSNFFETVTESAVVGVRKPSPEIFRKAVAAIQVPPDRVLVVGDSYTKDILPAHEIGCQTCWIKGEGWNKEEPQVPVADLIIHELKELLSYE</sequence>
<dbReference type="Pfam" id="PF13419">
    <property type="entry name" value="HAD_2"/>
    <property type="match status" value="1"/>
</dbReference>
<dbReference type="OrthoDB" id="9785831at2"/>
<evidence type="ECO:0000256" key="1">
    <source>
        <dbReference type="ARBA" id="ARBA00001946"/>
    </source>
</evidence>
<dbReference type="PANTHER" id="PTHR46470:SF2">
    <property type="entry name" value="GLYCERALDEHYDE 3-PHOSPHATE PHOSPHATASE"/>
    <property type="match status" value="1"/>
</dbReference>
<accession>C9MLH3</accession>
<dbReference type="Gene3D" id="1.20.120.1760">
    <property type="match status" value="1"/>
</dbReference>
<dbReference type="InterPro" id="IPR043130">
    <property type="entry name" value="CDP-OH_PTrfase_TM_dom"/>
</dbReference>
<name>C9MLH3_9BACT</name>
<dbReference type="InterPro" id="IPR051400">
    <property type="entry name" value="HAD-like_hydrolase"/>
</dbReference>
<dbReference type="InterPro" id="IPR041492">
    <property type="entry name" value="HAD_2"/>
</dbReference>
<dbReference type="HOGENOM" id="CLU_454807_0_0_10"/>
<keyword evidence="5" id="KW-0472">Membrane</keyword>
<dbReference type="GO" id="GO:0016780">
    <property type="term" value="F:phosphotransferase activity, for other substituted phosphate groups"/>
    <property type="evidence" value="ECO:0007669"/>
    <property type="project" value="InterPro"/>
</dbReference>
<organism evidence="6 7">
    <name type="scientific">Prevotella veroralis F0319</name>
    <dbReference type="NCBI Taxonomy" id="649761"/>
    <lineage>
        <taxon>Bacteria</taxon>
        <taxon>Pseudomonadati</taxon>
        <taxon>Bacteroidota</taxon>
        <taxon>Bacteroidia</taxon>
        <taxon>Bacteroidales</taxon>
        <taxon>Prevotellaceae</taxon>
        <taxon>Prevotella</taxon>
    </lineage>
</organism>
<evidence type="ECO:0000256" key="2">
    <source>
        <dbReference type="ARBA" id="ARBA00022723"/>
    </source>
</evidence>
<dbReference type="SUPFAM" id="SSF56784">
    <property type="entry name" value="HAD-like"/>
    <property type="match status" value="1"/>
</dbReference>
<feature type="transmembrane region" description="Helical" evidence="5">
    <location>
        <begin position="283"/>
        <end position="302"/>
    </location>
</feature>
<dbReference type="Gene3D" id="3.40.50.1000">
    <property type="entry name" value="HAD superfamily/HAD-like"/>
    <property type="match status" value="1"/>
</dbReference>